<keyword evidence="4" id="KW-1185">Reference proteome</keyword>
<dbReference type="PROSITE" id="PS51257">
    <property type="entry name" value="PROKAR_LIPOPROTEIN"/>
    <property type="match status" value="1"/>
</dbReference>
<dbReference type="InterPro" id="IPR036866">
    <property type="entry name" value="RibonucZ/Hydroxyglut_hydro"/>
</dbReference>
<dbReference type="InterPro" id="IPR050855">
    <property type="entry name" value="NDM-1-like"/>
</dbReference>
<dbReference type="SUPFAM" id="SSF56281">
    <property type="entry name" value="Metallo-hydrolase/oxidoreductase"/>
    <property type="match status" value="1"/>
</dbReference>
<reference evidence="3" key="1">
    <citation type="submission" date="2021-08" db="EMBL/GenBank/DDBJ databases">
        <authorList>
            <person name="Stevens D.C."/>
        </authorList>
    </citation>
    <scope>NUCLEOTIDE SEQUENCE</scope>
    <source>
        <strain evidence="3">DSM 53165</strain>
    </source>
</reference>
<evidence type="ECO:0000259" key="2">
    <source>
        <dbReference type="SMART" id="SM00849"/>
    </source>
</evidence>
<evidence type="ECO:0000313" key="4">
    <source>
        <dbReference type="Proteomes" id="UP001139031"/>
    </source>
</evidence>
<dbReference type="CDD" id="cd16282">
    <property type="entry name" value="metallo-hydrolase-like_MBL-fold"/>
    <property type="match status" value="1"/>
</dbReference>
<comment type="caution">
    <text evidence="3">The sequence shown here is derived from an EMBL/GenBank/DDBJ whole genome shotgun (WGS) entry which is preliminary data.</text>
</comment>
<evidence type="ECO:0000313" key="3">
    <source>
        <dbReference type="EMBL" id="MBZ5711000.1"/>
    </source>
</evidence>
<accession>A0ABS7TRZ1</accession>
<dbReference type="RefSeq" id="WP_224192769.1">
    <property type="nucleotide sequence ID" value="NZ_JAIRAU010000023.1"/>
</dbReference>
<dbReference type="EMBL" id="JAIRAU010000023">
    <property type="protein sequence ID" value="MBZ5711000.1"/>
    <property type="molecule type" value="Genomic_DNA"/>
</dbReference>
<dbReference type="SMART" id="SM00849">
    <property type="entry name" value="Lactamase_B"/>
    <property type="match status" value="1"/>
</dbReference>
<dbReference type="PANTHER" id="PTHR42951">
    <property type="entry name" value="METALLO-BETA-LACTAMASE DOMAIN-CONTAINING"/>
    <property type="match status" value="1"/>
</dbReference>
<dbReference type="Gene3D" id="3.60.15.10">
    <property type="entry name" value="Ribonuclease Z/Hydroxyacylglutathione hydrolase-like"/>
    <property type="match status" value="1"/>
</dbReference>
<sequence length="340" mass="36298">MQRRRPSPVFLALLVAGCGGGSEARQSFSACDQPPTFVEPNPAYAWTPNAIRLVSEELAPGVFAIYDADAAEHGPAGIPLATSGGFVVGDDGVLMVESMINRQLFCQAVALVQAETDRPIRYVVNTSSHGDHTFGNIFLPDDVEVVQHEQTAEYIAAHFEEDVAFMEANFGVDQGIDEIEPVAADIRVADGGWSVDLGGVVVEARHYGFAQTPGDLFVYVPDAKVLWTGNAFVTEEPGIPWLLAGNGAAAEVTLTAVKDSLPADAIVVPGHGRPLAPAAMEFSIAYLHAMLAGVEAAVADGLDLEATVAAVALPEYQGYRLWDWIHKQVNVPNTYAELKR</sequence>
<comment type="similarity">
    <text evidence="1">Belongs to the metallo-beta-lactamase superfamily. Class-B beta-lactamase family.</text>
</comment>
<gene>
    <name evidence="3" type="ORF">K7C98_17275</name>
</gene>
<evidence type="ECO:0000256" key="1">
    <source>
        <dbReference type="ARBA" id="ARBA00005250"/>
    </source>
</evidence>
<dbReference type="InterPro" id="IPR001279">
    <property type="entry name" value="Metallo-B-lactamas"/>
</dbReference>
<name>A0ABS7TRZ1_9BACT</name>
<protein>
    <submittedName>
        <fullName evidence="3">MBL fold metallo-hydrolase</fullName>
    </submittedName>
</protein>
<feature type="domain" description="Metallo-beta-lactamase" evidence="2">
    <location>
        <begin position="81"/>
        <end position="271"/>
    </location>
</feature>
<dbReference type="PANTHER" id="PTHR42951:SF4">
    <property type="entry name" value="ACYL-COENZYME A THIOESTERASE MBLAC2"/>
    <property type="match status" value="1"/>
</dbReference>
<proteinExistence type="inferred from homology"/>
<dbReference type="Proteomes" id="UP001139031">
    <property type="component" value="Unassembled WGS sequence"/>
</dbReference>
<organism evidence="3 4">
    <name type="scientific">Nannocystis pusilla</name>
    <dbReference type="NCBI Taxonomy" id="889268"/>
    <lineage>
        <taxon>Bacteria</taxon>
        <taxon>Pseudomonadati</taxon>
        <taxon>Myxococcota</taxon>
        <taxon>Polyangia</taxon>
        <taxon>Nannocystales</taxon>
        <taxon>Nannocystaceae</taxon>
        <taxon>Nannocystis</taxon>
    </lineage>
</organism>
<dbReference type="Pfam" id="PF00753">
    <property type="entry name" value="Lactamase_B"/>
    <property type="match status" value="1"/>
</dbReference>